<evidence type="ECO:0000256" key="5">
    <source>
        <dbReference type="SAM" id="MobiDB-lite"/>
    </source>
</evidence>
<evidence type="ECO:0000256" key="4">
    <source>
        <dbReference type="PROSITE-ProRule" id="PRU00335"/>
    </source>
</evidence>
<keyword evidence="8" id="KW-1185">Reference proteome</keyword>
<dbReference type="PROSITE" id="PS50977">
    <property type="entry name" value="HTH_TETR_2"/>
    <property type="match status" value="1"/>
</dbReference>
<reference evidence="7 8" key="1">
    <citation type="submission" date="2024-09" db="EMBL/GenBank/DDBJ databases">
        <authorList>
            <person name="Sun Q."/>
            <person name="Mori K."/>
        </authorList>
    </citation>
    <scope>NUCLEOTIDE SEQUENCE [LARGE SCALE GENOMIC DNA]</scope>
    <source>
        <strain evidence="7 8">CICC 10874</strain>
    </source>
</reference>
<feature type="domain" description="HTH tetR-type" evidence="6">
    <location>
        <begin position="70"/>
        <end position="130"/>
    </location>
</feature>
<evidence type="ECO:0000313" key="8">
    <source>
        <dbReference type="Proteomes" id="UP001589793"/>
    </source>
</evidence>
<evidence type="ECO:0000256" key="2">
    <source>
        <dbReference type="ARBA" id="ARBA00023125"/>
    </source>
</evidence>
<evidence type="ECO:0000259" key="6">
    <source>
        <dbReference type="PROSITE" id="PS50977"/>
    </source>
</evidence>
<comment type="caution">
    <text evidence="7">The sequence shown here is derived from an EMBL/GenBank/DDBJ whole genome shotgun (WGS) entry which is preliminary data.</text>
</comment>
<accession>A0ABV6RGS4</accession>
<dbReference type="Gene3D" id="1.10.357.10">
    <property type="entry name" value="Tetracycline Repressor, domain 2"/>
    <property type="match status" value="1"/>
</dbReference>
<dbReference type="PRINTS" id="PR00455">
    <property type="entry name" value="HTHTETR"/>
</dbReference>
<dbReference type="InterPro" id="IPR036271">
    <property type="entry name" value="Tet_transcr_reg_TetR-rel_C_sf"/>
</dbReference>
<dbReference type="Pfam" id="PF00440">
    <property type="entry name" value="TetR_N"/>
    <property type="match status" value="1"/>
</dbReference>
<name>A0ABV6RGS4_9MICO</name>
<dbReference type="RefSeq" id="WP_376983239.1">
    <property type="nucleotide sequence ID" value="NZ_JBHLSV010000046.1"/>
</dbReference>
<dbReference type="SUPFAM" id="SSF48498">
    <property type="entry name" value="Tetracyclin repressor-like, C-terminal domain"/>
    <property type="match status" value="1"/>
</dbReference>
<dbReference type="SUPFAM" id="SSF46689">
    <property type="entry name" value="Homeodomain-like"/>
    <property type="match status" value="1"/>
</dbReference>
<feature type="region of interest" description="Disordered" evidence="5">
    <location>
        <begin position="1"/>
        <end position="71"/>
    </location>
</feature>
<dbReference type="PANTHER" id="PTHR30055:SF234">
    <property type="entry name" value="HTH-TYPE TRANSCRIPTIONAL REGULATOR BETI"/>
    <property type="match status" value="1"/>
</dbReference>
<dbReference type="InterPro" id="IPR050109">
    <property type="entry name" value="HTH-type_TetR-like_transc_reg"/>
</dbReference>
<proteinExistence type="predicted"/>
<organism evidence="7 8">
    <name type="scientific">Brachybacterium hainanense</name>
    <dbReference type="NCBI Taxonomy" id="1541174"/>
    <lineage>
        <taxon>Bacteria</taxon>
        <taxon>Bacillati</taxon>
        <taxon>Actinomycetota</taxon>
        <taxon>Actinomycetes</taxon>
        <taxon>Micrococcales</taxon>
        <taxon>Dermabacteraceae</taxon>
        <taxon>Brachybacterium</taxon>
    </lineage>
</organism>
<sequence>MAPTVHPSSGPGPVPLAAVLSDRAGDGTVSQEQAGPLPSGDPALQGIRTLADPGTGEEGETGPVRTAKGESRREEILDSAATLFAEHGYFGASLRDISQRVGVSHPGMLHHFPTKDALLSAVIDRLENQAQGLLGSAPRLGGDRATFVSALHRQWNPRSHPMQLLSTLNGEAVSRDHPARFRLARLRRVHEHVLEDVYAGFAARGELCRGVDPGFAARCTVALVLSLAVREETVRTLQRPGHEDTAAQDLDSLAATFLEDDHPSAPHPKDLP</sequence>
<evidence type="ECO:0000256" key="1">
    <source>
        <dbReference type="ARBA" id="ARBA00023015"/>
    </source>
</evidence>
<gene>
    <name evidence="7" type="ORF">ACFFF6_19750</name>
</gene>
<dbReference type="EMBL" id="JBHLSV010000046">
    <property type="protein sequence ID" value="MFC0676187.1"/>
    <property type="molecule type" value="Genomic_DNA"/>
</dbReference>
<keyword evidence="3" id="KW-0804">Transcription</keyword>
<evidence type="ECO:0000256" key="3">
    <source>
        <dbReference type="ARBA" id="ARBA00023163"/>
    </source>
</evidence>
<dbReference type="InterPro" id="IPR009057">
    <property type="entry name" value="Homeodomain-like_sf"/>
</dbReference>
<keyword evidence="1" id="KW-0805">Transcription regulation</keyword>
<feature type="DNA-binding region" description="H-T-H motif" evidence="4">
    <location>
        <begin position="93"/>
        <end position="112"/>
    </location>
</feature>
<dbReference type="InterPro" id="IPR001647">
    <property type="entry name" value="HTH_TetR"/>
</dbReference>
<protein>
    <submittedName>
        <fullName evidence="7">TetR/AcrR family transcriptional regulator</fullName>
    </submittedName>
</protein>
<evidence type="ECO:0000313" key="7">
    <source>
        <dbReference type="EMBL" id="MFC0676187.1"/>
    </source>
</evidence>
<keyword evidence="2 4" id="KW-0238">DNA-binding</keyword>
<dbReference type="Proteomes" id="UP001589793">
    <property type="component" value="Unassembled WGS sequence"/>
</dbReference>
<dbReference type="PANTHER" id="PTHR30055">
    <property type="entry name" value="HTH-TYPE TRANSCRIPTIONAL REGULATOR RUTR"/>
    <property type="match status" value="1"/>
</dbReference>